<dbReference type="GO" id="GO:0055085">
    <property type="term" value="P:transmembrane transport"/>
    <property type="evidence" value="ECO:0007669"/>
    <property type="project" value="UniProtKB-ARBA"/>
</dbReference>
<dbReference type="InterPro" id="IPR003439">
    <property type="entry name" value="ABC_transporter-like_ATP-bd"/>
</dbReference>
<dbReference type="PROSITE" id="PS00211">
    <property type="entry name" value="ABC_TRANSPORTER_1"/>
    <property type="match status" value="1"/>
</dbReference>
<dbReference type="CDD" id="cd03257">
    <property type="entry name" value="ABC_NikE_OppD_transporters"/>
    <property type="match status" value="1"/>
</dbReference>
<gene>
    <name evidence="6" type="ORF">SAMN04490220_0366</name>
</gene>
<dbReference type="Pfam" id="PF00005">
    <property type="entry name" value="ABC_tran"/>
    <property type="match status" value="1"/>
</dbReference>
<evidence type="ECO:0000256" key="2">
    <source>
        <dbReference type="ARBA" id="ARBA00022448"/>
    </source>
</evidence>
<evidence type="ECO:0000313" key="7">
    <source>
        <dbReference type="Proteomes" id="UP000183407"/>
    </source>
</evidence>
<dbReference type="InterPro" id="IPR003593">
    <property type="entry name" value="AAA+_ATPase"/>
</dbReference>
<dbReference type="SUPFAM" id="SSF52540">
    <property type="entry name" value="P-loop containing nucleoside triphosphate hydrolases"/>
    <property type="match status" value="1"/>
</dbReference>
<evidence type="ECO:0000259" key="5">
    <source>
        <dbReference type="PROSITE" id="PS50893"/>
    </source>
</evidence>
<dbReference type="OrthoDB" id="2986442at2"/>
<dbReference type="InterPro" id="IPR050319">
    <property type="entry name" value="ABC_transp_ATP-bind"/>
</dbReference>
<proteinExistence type="inferred from homology"/>
<dbReference type="GO" id="GO:0016887">
    <property type="term" value="F:ATP hydrolysis activity"/>
    <property type="evidence" value="ECO:0007669"/>
    <property type="project" value="InterPro"/>
</dbReference>
<dbReference type="PANTHER" id="PTHR43776">
    <property type="entry name" value="TRANSPORT ATP-BINDING PROTEIN"/>
    <property type="match status" value="1"/>
</dbReference>
<dbReference type="InterPro" id="IPR027417">
    <property type="entry name" value="P-loop_NTPase"/>
</dbReference>
<evidence type="ECO:0000256" key="4">
    <source>
        <dbReference type="ARBA" id="ARBA00022840"/>
    </source>
</evidence>
<dbReference type="InterPro" id="IPR017871">
    <property type="entry name" value="ABC_transporter-like_CS"/>
</dbReference>
<reference evidence="7" key="1">
    <citation type="submission" date="2016-10" db="EMBL/GenBank/DDBJ databases">
        <authorList>
            <person name="Varghese N."/>
        </authorList>
    </citation>
    <scope>NUCLEOTIDE SEQUENCE [LARGE SCALE GENOMIC DNA]</scope>
    <source>
        <strain evidence="7">DSM 44719</strain>
    </source>
</reference>
<protein>
    <submittedName>
        <fullName evidence="6">Peptide/nickel transport system ATP-binding protein</fullName>
    </submittedName>
</protein>
<dbReference type="GO" id="GO:0005524">
    <property type="term" value="F:ATP binding"/>
    <property type="evidence" value="ECO:0007669"/>
    <property type="project" value="UniProtKB-KW"/>
</dbReference>
<evidence type="ECO:0000256" key="3">
    <source>
        <dbReference type="ARBA" id="ARBA00022741"/>
    </source>
</evidence>
<accession>A0A1H4IPW1</accession>
<dbReference type="GO" id="GO:0015833">
    <property type="term" value="P:peptide transport"/>
    <property type="evidence" value="ECO:0007669"/>
    <property type="project" value="InterPro"/>
</dbReference>
<sequence>MTSPTMTPPHRLAETVADMVVMEGAVKRFPLPRRGLRRKREHVHSIDGVSLTIKTGQVLGLVGESGSGKSTIARAMLRLIPLDTGTVAIDGLDTRTMKESQRKQLRRIAQLIFQDPHAAMDPRMTIADSLYAVLAQHRIGTRAERRLAVSASLQEVGLDDSYLGRYPGQCSGGQLQRVVIARALLLKPRLLICDEPTSALDASVQARVLNLLTRLRREHHLTMVLISHDLRVVRFASDRVAVLYLGQIVEIADRDDLFEGSVHPYTLALLAAASHADARAGHAEAVGEPPSPINPPPGCRFHTRCPLAVDRCRAEQPVLTEIAAGHSVRCHRWNDVRAALVHDKEDSV</sequence>
<dbReference type="Gene3D" id="3.40.50.300">
    <property type="entry name" value="P-loop containing nucleotide triphosphate hydrolases"/>
    <property type="match status" value="1"/>
</dbReference>
<comment type="similarity">
    <text evidence="1">Belongs to the ABC transporter superfamily.</text>
</comment>
<dbReference type="AlphaFoldDB" id="A0A1H4IPW1"/>
<evidence type="ECO:0000256" key="1">
    <source>
        <dbReference type="ARBA" id="ARBA00005417"/>
    </source>
</evidence>
<dbReference type="PANTHER" id="PTHR43776:SF7">
    <property type="entry name" value="D,D-DIPEPTIDE TRANSPORT ATP-BINDING PROTEIN DDPF-RELATED"/>
    <property type="match status" value="1"/>
</dbReference>
<dbReference type="RefSeq" id="WP_073357902.1">
    <property type="nucleotide sequence ID" value="NZ_FNTL01000002.1"/>
</dbReference>
<dbReference type="InterPro" id="IPR013563">
    <property type="entry name" value="Oligopep_ABC_C"/>
</dbReference>
<dbReference type="NCBIfam" id="TIGR01727">
    <property type="entry name" value="oligo_HPY"/>
    <property type="match status" value="1"/>
</dbReference>
<dbReference type="EMBL" id="FNTL01000002">
    <property type="protein sequence ID" value="SEB36141.1"/>
    <property type="molecule type" value="Genomic_DNA"/>
</dbReference>
<keyword evidence="4 6" id="KW-0067">ATP-binding</keyword>
<dbReference type="SMART" id="SM00382">
    <property type="entry name" value="AAA"/>
    <property type="match status" value="1"/>
</dbReference>
<keyword evidence="2" id="KW-0813">Transport</keyword>
<name>A0A1H4IPW1_RHOJO</name>
<dbReference type="Proteomes" id="UP000183407">
    <property type="component" value="Unassembled WGS sequence"/>
</dbReference>
<organism evidence="6 7">
    <name type="scientific">Rhodococcus jostii</name>
    <dbReference type="NCBI Taxonomy" id="132919"/>
    <lineage>
        <taxon>Bacteria</taxon>
        <taxon>Bacillati</taxon>
        <taxon>Actinomycetota</taxon>
        <taxon>Actinomycetes</taxon>
        <taxon>Mycobacteriales</taxon>
        <taxon>Nocardiaceae</taxon>
        <taxon>Rhodococcus</taxon>
    </lineage>
</organism>
<dbReference type="PROSITE" id="PS50893">
    <property type="entry name" value="ABC_TRANSPORTER_2"/>
    <property type="match status" value="1"/>
</dbReference>
<dbReference type="Pfam" id="PF08352">
    <property type="entry name" value="oligo_HPY"/>
    <property type="match status" value="1"/>
</dbReference>
<dbReference type="FunFam" id="3.40.50.300:FF:000016">
    <property type="entry name" value="Oligopeptide ABC transporter ATP-binding component"/>
    <property type="match status" value="1"/>
</dbReference>
<keyword evidence="3" id="KW-0547">Nucleotide-binding</keyword>
<feature type="domain" description="ABC transporter" evidence="5">
    <location>
        <begin position="31"/>
        <end position="270"/>
    </location>
</feature>
<evidence type="ECO:0000313" key="6">
    <source>
        <dbReference type="EMBL" id="SEB36141.1"/>
    </source>
</evidence>